<organism evidence="12 13">
    <name type="scientific">Priestia veravalensis</name>
    <dbReference type="NCBI Taxonomy" id="1414648"/>
    <lineage>
        <taxon>Bacteria</taxon>
        <taxon>Bacillati</taxon>
        <taxon>Bacillota</taxon>
        <taxon>Bacilli</taxon>
        <taxon>Bacillales</taxon>
        <taxon>Bacillaceae</taxon>
        <taxon>Priestia</taxon>
    </lineage>
</organism>
<keyword evidence="1" id="KW-0547">Nucleotide-binding</keyword>
<dbReference type="InterPro" id="IPR035965">
    <property type="entry name" value="PAS-like_dom_sf"/>
</dbReference>
<keyword evidence="6" id="KW-0804">Transcription</keyword>
<protein>
    <recommendedName>
        <fullName evidence="7">HTH-type transcriptional regulatory protein TyrR</fullName>
    </recommendedName>
</protein>
<dbReference type="PROSITE" id="PS50113">
    <property type="entry name" value="PAC"/>
    <property type="match status" value="1"/>
</dbReference>
<dbReference type="CDD" id="cd00009">
    <property type="entry name" value="AAA"/>
    <property type="match status" value="1"/>
</dbReference>
<accession>A0A0V8JH37</accession>
<keyword evidence="8" id="KW-0175">Coiled coil</keyword>
<dbReference type="FunFam" id="3.40.50.300:FF:000006">
    <property type="entry name" value="DNA-binding transcriptional regulator NtrC"/>
    <property type="match status" value="1"/>
</dbReference>
<dbReference type="InterPro" id="IPR030828">
    <property type="entry name" value="HTH_TyrR"/>
</dbReference>
<evidence type="ECO:0000313" key="12">
    <source>
        <dbReference type="EMBL" id="KSU86319.1"/>
    </source>
</evidence>
<dbReference type="SMART" id="SM00382">
    <property type="entry name" value="AAA"/>
    <property type="match status" value="1"/>
</dbReference>
<dbReference type="SMART" id="SM00091">
    <property type="entry name" value="PAS"/>
    <property type="match status" value="1"/>
</dbReference>
<evidence type="ECO:0000256" key="5">
    <source>
        <dbReference type="ARBA" id="ARBA00023125"/>
    </source>
</evidence>
<dbReference type="GO" id="GO:0005524">
    <property type="term" value="F:ATP binding"/>
    <property type="evidence" value="ECO:0007669"/>
    <property type="project" value="UniProtKB-KW"/>
</dbReference>
<dbReference type="GO" id="GO:0006355">
    <property type="term" value="P:regulation of DNA-templated transcription"/>
    <property type="evidence" value="ECO:0007669"/>
    <property type="project" value="InterPro"/>
</dbReference>
<dbReference type="GO" id="GO:0003677">
    <property type="term" value="F:DNA binding"/>
    <property type="evidence" value="ECO:0007669"/>
    <property type="project" value="UniProtKB-KW"/>
</dbReference>
<feature type="domain" description="Sigma-54 factor interaction" evidence="9">
    <location>
        <begin position="152"/>
        <end position="381"/>
    </location>
</feature>
<dbReference type="SUPFAM" id="SSF55785">
    <property type="entry name" value="PYP-like sensor domain (PAS domain)"/>
    <property type="match status" value="1"/>
</dbReference>
<dbReference type="EMBL" id="LNQP01000094">
    <property type="protein sequence ID" value="KSU86319.1"/>
    <property type="molecule type" value="Genomic_DNA"/>
</dbReference>
<dbReference type="PROSITE" id="PS00688">
    <property type="entry name" value="SIGMA54_INTERACT_3"/>
    <property type="match status" value="1"/>
</dbReference>
<evidence type="ECO:0000256" key="3">
    <source>
        <dbReference type="ARBA" id="ARBA00022840"/>
    </source>
</evidence>
<evidence type="ECO:0000313" key="13">
    <source>
        <dbReference type="Proteomes" id="UP000053681"/>
    </source>
</evidence>
<keyword evidence="2" id="KW-0058">Aromatic hydrocarbons catabolism</keyword>
<dbReference type="PANTHER" id="PTHR32071">
    <property type="entry name" value="TRANSCRIPTIONAL REGULATORY PROTEIN"/>
    <property type="match status" value="1"/>
</dbReference>
<dbReference type="InterPro" id="IPR027417">
    <property type="entry name" value="P-loop_NTPase"/>
</dbReference>
<keyword evidence="13" id="KW-1185">Reference proteome</keyword>
<dbReference type="Gene3D" id="1.10.8.60">
    <property type="match status" value="1"/>
</dbReference>
<evidence type="ECO:0000259" key="9">
    <source>
        <dbReference type="PROSITE" id="PS50045"/>
    </source>
</evidence>
<gene>
    <name evidence="12" type="ORF">AS180_19315</name>
</gene>
<evidence type="ECO:0000259" key="11">
    <source>
        <dbReference type="PROSITE" id="PS50113"/>
    </source>
</evidence>
<dbReference type="RefSeq" id="WP_062687338.1">
    <property type="nucleotide sequence ID" value="NZ_KQ758708.1"/>
</dbReference>
<feature type="coiled-coil region" evidence="8">
    <location>
        <begin position="118"/>
        <end position="145"/>
    </location>
</feature>
<dbReference type="Gene3D" id="3.40.50.300">
    <property type="entry name" value="P-loop containing nucleotide triphosphate hydrolases"/>
    <property type="match status" value="1"/>
</dbReference>
<dbReference type="SUPFAM" id="SSF46689">
    <property type="entry name" value="Homeodomain-like"/>
    <property type="match status" value="1"/>
</dbReference>
<reference evidence="12 13" key="1">
    <citation type="submission" date="2015-11" db="EMBL/GenBank/DDBJ databases">
        <title>Bacillus caseinolyticus sp nov.</title>
        <authorList>
            <person name="Dastager S.G."/>
            <person name="Mawlankar R."/>
        </authorList>
    </citation>
    <scope>NUCLEOTIDE SEQUENCE [LARGE SCALE GENOMIC DNA]</scope>
    <source>
        <strain evidence="12 13">SGD-V-76</strain>
    </source>
</reference>
<dbReference type="InterPro" id="IPR000014">
    <property type="entry name" value="PAS"/>
</dbReference>
<proteinExistence type="predicted"/>
<dbReference type="InterPro" id="IPR025943">
    <property type="entry name" value="Sigma_54_int_dom_ATP-bd_2"/>
</dbReference>
<dbReference type="CDD" id="cd00130">
    <property type="entry name" value="PAS"/>
    <property type="match status" value="1"/>
</dbReference>
<feature type="domain" description="PAC" evidence="11">
    <location>
        <begin position="75"/>
        <end position="127"/>
    </location>
</feature>
<dbReference type="PANTHER" id="PTHR32071:SF57">
    <property type="entry name" value="C4-DICARBOXYLATE TRANSPORT TRANSCRIPTIONAL REGULATORY PROTEIN DCTD"/>
    <property type="match status" value="1"/>
</dbReference>
<dbReference type="Gene3D" id="1.10.10.60">
    <property type="entry name" value="Homeodomain-like"/>
    <property type="match status" value="1"/>
</dbReference>
<dbReference type="Pfam" id="PF13426">
    <property type="entry name" value="PAS_9"/>
    <property type="match status" value="1"/>
</dbReference>
<dbReference type="Pfam" id="PF25601">
    <property type="entry name" value="AAA_lid_14"/>
    <property type="match status" value="1"/>
</dbReference>
<dbReference type="InterPro" id="IPR058031">
    <property type="entry name" value="AAA_lid_NorR"/>
</dbReference>
<evidence type="ECO:0000256" key="2">
    <source>
        <dbReference type="ARBA" id="ARBA00022797"/>
    </source>
</evidence>
<dbReference type="PROSITE" id="PS00676">
    <property type="entry name" value="SIGMA54_INTERACT_2"/>
    <property type="match status" value="1"/>
</dbReference>
<evidence type="ECO:0000259" key="10">
    <source>
        <dbReference type="PROSITE" id="PS50112"/>
    </source>
</evidence>
<dbReference type="AlphaFoldDB" id="A0A0V8JH37"/>
<dbReference type="Pfam" id="PF00158">
    <property type="entry name" value="Sigma54_activat"/>
    <property type="match status" value="1"/>
</dbReference>
<dbReference type="InterPro" id="IPR025662">
    <property type="entry name" value="Sigma_54_int_dom_ATP-bd_1"/>
</dbReference>
<evidence type="ECO:0000256" key="1">
    <source>
        <dbReference type="ARBA" id="ARBA00022741"/>
    </source>
</evidence>
<dbReference type="InterPro" id="IPR003593">
    <property type="entry name" value="AAA+_ATPase"/>
</dbReference>
<sequence>MSEHYESLMMEMEAILDASNDNIVIADSDGIILKASKNCKEIYGYDSNSIIGKSAYELEKQQVFSPSVTLAVIKKKKKVQLMQRNKDGGLIMATGIPIFNKKGILYRIVSFSHDLTELKRLKEDYEHLQQQLKQYEVEIQQLKEKEIIRNGMVIKSKNMQHVWELTERVAASDANVVLLGESGVGKTVFARALHQNSERKACPFIEVNCGAIPSSLFESEMFGYESGAFTGANHRGRKGLIEQADKGTLFLDEVGELPLDIQTKLLKVLQEKQITRLGGGKTKKIDFRLVVATNQDLKAKVKNGTFREDLFYRLYVIPITIPPLRERKEDIYSLLKMFLDRFNEQYYVQKSFNPKAIDYLSGYDWPGNVRELENFVERLVVTSPTDIIHVNEDFSYGIHTSETPVQHKNSIYLNQDLTLKEALAEVEKHFLLKAAKENKTTYDIAKELEMSQATVVRRLHKYQINSKMN</sequence>
<keyword evidence="5" id="KW-0238">DNA-binding</keyword>
<evidence type="ECO:0000256" key="8">
    <source>
        <dbReference type="SAM" id="Coils"/>
    </source>
</evidence>
<dbReference type="PROSITE" id="PS50112">
    <property type="entry name" value="PAS"/>
    <property type="match status" value="1"/>
</dbReference>
<evidence type="ECO:0000256" key="7">
    <source>
        <dbReference type="ARBA" id="ARBA00029500"/>
    </source>
</evidence>
<dbReference type="SUPFAM" id="SSF52540">
    <property type="entry name" value="P-loop containing nucleoside triphosphate hydrolases"/>
    <property type="match status" value="1"/>
</dbReference>
<dbReference type="NCBIfam" id="TIGR00229">
    <property type="entry name" value="sensory_box"/>
    <property type="match status" value="1"/>
</dbReference>
<keyword evidence="3" id="KW-0067">ATP-binding</keyword>
<dbReference type="InterPro" id="IPR000700">
    <property type="entry name" value="PAS-assoc_C"/>
</dbReference>
<evidence type="ECO:0000256" key="4">
    <source>
        <dbReference type="ARBA" id="ARBA00023015"/>
    </source>
</evidence>
<dbReference type="PROSITE" id="PS50045">
    <property type="entry name" value="SIGMA54_INTERACT_4"/>
    <property type="match status" value="1"/>
</dbReference>
<name>A0A0V8JH37_9BACI</name>
<dbReference type="Pfam" id="PF18024">
    <property type="entry name" value="HTH_50"/>
    <property type="match status" value="1"/>
</dbReference>
<dbReference type="InterPro" id="IPR009057">
    <property type="entry name" value="Homeodomain-like_sf"/>
</dbReference>
<evidence type="ECO:0000256" key="6">
    <source>
        <dbReference type="ARBA" id="ARBA00023163"/>
    </source>
</evidence>
<dbReference type="InterPro" id="IPR025944">
    <property type="entry name" value="Sigma_54_int_dom_CS"/>
</dbReference>
<dbReference type="Proteomes" id="UP000053681">
    <property type="component" value="Unassembled WGS sequence"/>
</dbReference>
<comment type="caution">
    <text evidence="12">The sequence shown here is derived from an EMBL/GenBank/DDBJ whole genome shotgun (WGS) entry which is preliminary data.</text>
</comment>
<dbReference type="InterPro" id="IPR002078">
    <property type="entry name" value="Sigma_54_int"/>
</dbReference>
<dbReference type="Gene3D" id="3.30.450.20">
    <property type="entry name" value="PAS domain"/>
    <property type="match status" value="1"/>
</dbReference>
<keyword evidence="4" id="KW-0805">Transcription regulation</keyword>
<dbReference type="PROSITE" id="PS00675">
    <property type="entry name" value="SIGMA54_INTERACT_1"/>
    <property type="match status" value="1"/>
</dbReference>
<feature type="domain" description="PAS" evidence="10">
    <location>
        <begin position="8"/>
        <end position="58"/>
    </location>
</feature>